<dbReference type="EMBL" id="AP024597">
    <property type="protein sequence ID" value="BCU70024.1"/>
    <property type="molecule type" value="Genomic_DNA"/>
</dbReference>
<dbReference type="Pfam" id="PF02585">
    <property type="entry name" value="PIG-L"/>
    <property type="match status" value="1"/>
</dbReference>
<dbReference type="InterPro" id="IPR003737">
    <property type="entry name" value="GlcNAc_PI_deacetylase-related"/>
</dbReference>
<dbReference type="InterPro" id="IPR024078">
    <property type="entry name" value="LmbE-like_dom_sf"/>
</dbReference>
<dbReference type="AlphaFoldDB" id="A0A8D5U652"/>
<dbReference type="Gene3D" id="3.40.50.10320">
    <property type="entry name" value="LmbE-like"/>
    <property type="match status" value="1"/>
</dbReference>
<accession>A0A8D5U652</accession>
<dbReference type="SUPFAM" id="SSF102588">
    <property type="entry name" value="LmbE-like"/>
    <property type="match status" value="1"/>
</dbReference>
<sequence length="237" mass="27172">MRVLYVSPHPDDECDNAGGTLASLARRHEVFIVYLTDGSAGSPYPEERGKKLAEVRKSEALAGLEVLGVNRERAFFFGYPDGNLKSFLWEASRKLLTLLDEVRPEVVIYPSVLDAHPDHWSGGYITKSALRESGLAATELSYLNWVPEPSRGLIDLIKYTMILLYPKDKVVKVDVREYKQVKLEAMRRHASQFKYLTPDYIKRFFETDYETFFIEREPHRGAVSSVFGLTRFVPRTF</sequence>
<gene>
    <name evidence="1" type="ORF">KN1_13210</name>
</gene>
<reference evidence="1 2" key="1">
    <citation type="submission" date="2021-04" db="EMBL/GenBank/DDBJ databases">
        <title>Complete genome sequence of Stygiolobus sp. KN-1.</title>
        <authorList>
            <person name="Nakamura K."/>
            <person name="Sakai H."/>
            <person name="Kurosawa N."/>
        </authorList>
    </citation>
    <scope>NUCLEOTIDE SEQUENCE [LARGE SCALE GENOMIC DNA]</scope>
    <source>
        <strain evidence="1 2">KN-1</strain>
    </source>
</reference>
<evidence type="ECO:0000313" key="2">
    <source>
        <dbReference type="Proteomes" id="UP000825123"/>
    </source>
</evidence>
<dbReference type="GO" id="GO:0016811">
    <property type="term" value="F:hydrolase activity, acting on carbon-nitrogen (but not peptide) bonds, in linear amides"/>
    <property type="evidence" value="ECO:0007669"/>
    <property type="project" value="TreeGrafter"/>
</dbReference>
<protein>
    <submittedName>
        <fullName evidence="1">PIG-L family deacetylase</fullName>
    </submittedName>
</protein>
<evidence type="ECO:0000313" key="1">
    <source>
        <dbReference type="EMBL" id="BCU70024.1"/>
    </source>
</evidence>
<dbReference type="GeneID" id="66163050"/>
<name>A0A8D5U652_9CREN</name>
<dbReference type="Proteomes" id="UP000825123">
    <property type="component" value="Chromosome"/>
</dbReference>
<dbReference type="PANTHER" id="PTHR12993:SF11">
    <property type="entry name" value="N-ACETYLGLUCOSAMINYL-PHOSPHATIDYLINOSITOL DE-N-ACETYLASE"/>
    <property type="match status" value="1"/>
</dbReference>
<keyword evidence="2" id="KW-1185">Reference proteome</keyword>
<dbReference type="RefSeq" id="WP_221290216.1">
    <property type="nucleotide sequence ID" value="NZ_AP024597.1"/>
</dbReference>
<dbReference type="PANTHER" id="PTHR12993">
    <property type="entry name" value="N-ACETYLGLUCOSAMINYL-PHOSPHATIDYLINOSITOL DE-N-ACETYLASE-RELATED"/>
    <property type="match status" value="1"/>
</dbReference>
<organism evidence="1 2">
    <name type="scientific">Stygiolobus caldivivus</name>
    <dbReference type="NCBI Taxonomy" id="2824673"/>
    <lineage>
        <taxon>Archaea</taxon>
        <taxon>Thermoproteota</taxon>
        <taxon>Thermoprotei</taxon>
        <taxon>Sulfolobales</taxon>
        <taxon>Sulfolobaceae</taxon>
        <taxon>Stygiolobus</taxon>
    </lineage>
</organism>
<dbReference type="KEGG" id="csty:KN1_13210"/>
<proteinExistence type="predicted"/>